<dbReference type="AlphaFoldDB" id="A0A0S1SRL2"/>
<proteinExistence type="predicted"/>
<dbReference type="Proteomes" id="UP000069135">
    <property type="component" value="Chromosome"/>
</dbReference>
<dbReference type="PANTHER" id="PTHR11669">
    <property type="entry name" value="REPLICATION FACTOR C / DNA POLYMERASE III GAMMA-TAU SUBUNIT"/>
    <property type="match status" value="1"/>
</dbReference>
<dbReference type="SUPFAM" id="SSF52540">
    <property type="entry name" value="P-loop containing nucleoside triphosphate hydrolases"/>
    <property type="match status" value="1"/>
</dbReference>
<dbReference type="GO" id="GO:0006261">
    <property type="term" value="P:DNA-templated DNA replication"/>
    <property type="evidence" value="ECO:0007669"/>
    <property type="project" value="TreeGrafter"/>
</dbReference>
<name>A0A0S1SRL2_9BACT</name>
<accession>A0A0S1SRL2</accession>
<evidence type="ECO:0000313" key="1">
    <source>
        <dbReference type="EMBL" id="ALM13656.1"/>
    </source>
</evidence>
<reference evidence="1 2" key="2">
    <citation type="journal article" date="2016" name="PeerJ">
        <title>Analysis of five complete genome sequences for members of the class Peribacteria in the recently recognized Peregrinibacteria bacterial phylum.</title>
        <authorList>
            <person name="Anantharaman K."/>
            <person name="Brown C.T."/>
            <person name="Burstein D."/>
            <person name="Castelle C.J."/>
            <person name="Probst A.J."/>
            <person name="Thomas B.C."/>
            <person name="Williams K.H."/>
            <person name="Banfield J.F."/>
        </authorList>
    </citation>
    <scope>NUCLEOTIDE SEQUENCE [LARGE SCALE GENOMIC DNA]</scope>
    <source>
        <strain evidence="1">RIFOXYD1_FULL_PER-ii_59_16</strain>
    </source>
</reference>
<dbReference type="InterPro" id="IPR050238">
    <property type="entry name" value="DNA_Rep/Repair_Clamp_Loader"/>
</dbReference>
<reference evidence="2" key="1">
    <citation type="submission" date="2015-10" db="EMBL/GenBank/DDBJ databases">
        <title>Analysis of five complete genome sequences for members of the class Peribacteria in the recently recognized Peregrinibacteria bacterial phylum.</title>
        <authorList>
            <person name="Anantharaman K."/>
            <person name="Brown C.T."/>
            <person name="Burstein D."/>
            <person name="Castelle C.J."/>
            <person name="Probst A.J."/>
            <person name="Thomas B.C."/>
            <person name="Williams K.H."/>
            <person name="Banfield J.F."/>
        </authorList>
    </citation>
    <scope>NUCLEOTIDE SEQUENCE [LARGE SCALE GENOMIC DNA]</scope>
</reference>
<dbReference type="PANTHER" id="PTHR11669:SF8">
    <property type="entry name" value="DNA POLYMERASE III SUBUNIT DELTA"/>
    <property type="match status" value="1"/>
</dbReference>
<gene>
    <name evidence="1" type="ORF">PeribacterD1_0991</name>
</gene>
<accession>A0A0S1SJ37</accession>
<dbReference type="STRING" id="1735162.PeribacterB2_0993"/>
<dbReference type="EMBL" id="CP013065">
    <property type="protein sequence ID" value="ALM13656.1"/>
    <property type="molecule type" value="Genomic_DNA"/>
</dbReference>
<evidence type="ECO:0000313" key="2">
    <source>
        <dbReference type="Proteomes" id="UP000069135"/>
    </source>
</evidence>
<accession>A0A0S1SQ22</accession>
<dbReference type="Gene3D" id="3.40.50.300">
    <property type="entry name" value="P-loop containing nucleotide triphosphate hydrolases"/>
    <property type="match status" value="1"/>
</dbReference>
<organism evidence="1 2">
    <name type="scientific">Candidatus Peribacter riflensis</name>
    <dbReference type="NCBI Taxonomy" id="1735162"/>
    <lineage>
        <taxon>Bacteria</taxon>
        <taxon>Candidatus Peregrinibacteriota</taxon>
        <taxon>Candidatus Peribacteria</taxon>
        <taxon>Candidatus Peribacterales</taxon>
        <taxon>Candidatus Peribacteraceae</taxon>
        <taxon>Candidatus Peribacter</taxon>
    </lineage>
</organism>
<sequence length="320" mass="36396">MLRPKDIVGHHAVRAQLEHDLETENVSHAYLFAGPRHLGKMTLARWFALRLLSAGVPEEAEEHVRHACERMTHSDLFVLDQLWIADQCEDWGTIAQTSNAPQQEREKKKVKTDTIGIDDIRALQERLQETATGKYRCCIIRSAERMQSEAANALLKILEEPPPSLVFIFTTQALSSLLPTVVSRMRVFRFHPLSRPELLPLLDGVNEEDRQFILHLAQGAPGVAQELKHDPEALRIHRLVHTKAVSFWRTRSLKERLQILDPLTERGEEADQLLLHLALALREQSPASGAWVHALHELAQGLRTNAHRGLMTQRFALRVS</sequence>
<accession>A0A0S1ST83</accession>
<dbReference type="Pfam" id="PF13177">
    <property type="entry name" value="DNA_pol3_delta2"/>
    <property type="match status" value="1"/>
</dbReference>
<dbReference type="InterPro" id="IPR027417">
    <property type="entry name" value="P-loop_NTPase"/>
</dbReference>
<dbReference type="KEGG" id="prf:PeribacterA2_0991"/>
<protein>
    <submittedName>
        <fullName evidence="1">DNA polymerase III subunit delta</fullName>
    </submittedName>
</protein>
<accession>A0A0S1SWL3</accession>